<feature type="non-terminal residue" evidence="4">
    <location>
        <position position="1"/>
    </location>
</feature>
<dbReference type="InterPro" id="IPR013024">
    <property type="entry name" value="GGCT-like"/>
</dbReference>
<evidence type="ECO:0000259" key="3">
    <source>
        <dbReference type="Pfam" id="PF06094"/>
    </source>
</evidence>
<proteinExistence type="predicted"/>
<dbReference type="Pfam" id="PF06094">
    <property type="entry name" value="GGACT"/>
    <property type="match status" value="1"/>
</dbReference>
<accession>A0A382K2A9</accession>
<dbReference type="InterPro" id="IPR009288">
    <property type="entry name" value="AIG2-like_dom"/>
</dbReference>
<gene>
    <name evidence="4" type="ORF">METZ01_LOCUS271093</name>
</gene>
<feature type="non-terminal residue" evidence="4">
    <location>
        <position position="65"/>
    </location>
</feature>
<name>A0A382K2A9_9ZZZZ</name>
<organism evidence="4">
    <name type="scientific">marine metagenome</name>
    <dbReference type="NCBI Taxonomy" id="408172"/>
    <lineage>
        <taxon>unclassified sequences</taxon>
        <taxon>metagenomes</taxon>
        <taxon>ecological metagenomes</taxon>
    </lineage>
</organism>
<evidence type="ECO:0000313" key="4">
    <source>
        <dbReference type="EMBL" id="SVC18239.1"/>
    </source>
</evidence>
<evidence type="ECO:0000256" key="2">
    <source>
        <dbReference type="ARBA" id="ARBA00030602"/>
    </source>
</evidence>
<dbReference type="GO" id="GO:0016740">
    <property type="term" value="F:transferase activity"/>
    <property type="evidence" value="ECO:0007669"/>
    <property type="project" value="UniProtKB-KW"/>
</dbReference>
<keyword evidence="1" id="KW-0808">Transferase</keyword>
<protein>
    <recommendedName>
        <fullName evidence="2">Putative gamma-glutamylcyclotransferase</fullName>
    </recommendedName>
</protein>
<reference evidence="4" key="1">
    <citation type="submission" date="2018-05" db="EMBL/GenBank/DDBJ databases">
        <authorList>
            <person name="Lanie J.A."/>
            <person name="Ng W.-L."/>
            <person name="Kazmierczak K.M."/>
            <person name="Andrzejewski T.M."/>
            <person name="Davidsen T.M."/>
            <person name="Wayne K.J."/>
            <person name="Tettelin H."/>
            <person name="Glass J.I."/>
            <person name="Rusch D."/>
            <person name="Podicherti R."/>
            <person name="Tsui H.-C.T."/>
            <person name="Winkler M.E."/>
        </authorList>
    </citation>
    <scope>NUCLEOTIDE SEQUENCE</scope>
</reference>
<dbReference type="EMBL" id="UINC01077787">
    <property type="protein sequence ID" value="SVC18239.1"/>
    <property type="molecule type" value="Genomic_DNA"/>
</dbReference>
<evidence type="ECO:0000256" key="1">
    <source>
        <dbReference type="ARBA" id="ARBA00022679"/>
    </source>
</evidence>
<feature type="domain" description="Gamma-glutamylcyclotransferase AIG2-like" evidence="3">
    <location>
        <begin position="1"/>
        <end position="62"/>
    </location>
</feature>
<dbReference type="AlphaFoldDB" id="A0A382K2A9"/>
<dbReference type="SUPFAM" id="SSF110857">
    <property type="entry name" value="Gamma-glutamyl cyclotransferase-like"/>
    <property type="match status" value="1"/>
</dbReference>
<sequence>VFTYGSLMVPRVMETVTGRLFDQAPALLRGFARYALRGETYPGLVQETTAATDGVLWRDVDDDSL</sequence>
<dbReference type="InterPro" id="IPR045038">
    <property type="entry name" value="AIG2-like"/>
</dbReference>
<dbReference type="InterPro" id="IPR036568">
    <property type="entry name" value="GGCT-like_sf"/>
</dbReference>
<dbReference type="PANTHER" id="PTHR31544:SF2">
    <property type="entry name" value="AIG2-LIKE PROTEIN D"/>
    <property type="match status" value="1"/>
</dbReference>
<dbReference type="CDD" id="cd06661">
    <property type="entry name" value="GGCT_like"/>
    <property type="match status" value="1"/>
</dbReference>
<dbReference type="Gene3D" id="3.10.490.10">
    <property type="entry name" value="Gamma-glutamyl cyclotransferase-like"/>
    <property type="match status" value="1"/>
</dbReference>
<dbReference type="PANTHER" id="PTHR31544">
    <property type="entry name" value="AIG2-LIKE PROTEIN D"/>
    <property type="match status" value="1"/>
</dbReference>